<dbReference type="AlphaFoldDB" id="A0A3A4ZCX2"/>
<accession>A0A3A4ZCX2</accession>
<evidence type="ECO:0000313" key="2">
    <source>
        <dbReference type="Proteomes" id="UP000265540"/>
    </source>
</evidence>
<reference evidence="1 2" key="1">
    <citation type="journal article" date="2017" name="ISME J.">
        <title>Energy and carbon metabolisms in a deep terrestrial subsurface fluid microbial community.</title>
        <authorList>
            <person name="Momper L."/>
            <person name="Jungbluth S.P."/>
            <person name="Lee M.D."/>
            <person name="Amend J.P."/>
        </authorList>
    </citation>
    <scope>NUCLEOTIDE SEQUENCE [LARGE SCALE GENOMIC DNA]</scope>
    <source>
        <strain evidence="1">SURF_46</strain>
    </source>
</reference>
<evidence type="ECO:0000313" key="1">
    <source>
        <dbReference type="EMBL" id="RJR26938.1"/>
    </source>
</evidence>
<dbReference type="EMBL" id="QZJF01000017">
    <property type="protein sequence ID" value="RJR26938.1"/>
    <property type="molecule type" value="Genomic_DNA"/>
</dbReference>
<comment type="caution">
    <text evidence="1">The sequence shown here is derived from an EMBL/GenBank/DDBJ whole genome shotgun (WGS) entry which is preliminary data.</text>
</comment>
<proteinExistence type="predicted"/>
<protein>
    <submittedName>
        <fullName evidence="1">Uncharacterized protein</fullName>
    </submittedName>
</protein>
<dbReference type="Proteomes" id="UP000265540">
    <property type="component" value="Unassembled WGS sequence"/>
</dbReference>
<organism evidence="1 2">
    <name type="scientific">candidate division WWE3 bacterium</name>
    <dbReference type="NCBI Taxonomy" id="2053526"/>
    <lineage>
        <taxon>Bacteria</taxon>
        <taxon>Katanobacteria</taxon>
    </lineage>
</organism>
<gene>
    <name evidence="1" type="ORF">C4561_04135</name>
</gene>
<name>A0A3A4ZCX2_UNCKA</name>
<sequence length="136" mass="15667">MPRARFGNWKKIPRGMAHVKADTAYLWYLLATLKEVFGKHRFNRYVGLSHWDIGLVFVVCPGLSLSELKHGLIVMKDLLAQHAVEEPLGTYALQIAKLRFSELWMLYEKGGNWGMHIPEIPSWDAINEDLDLSYLL</sequence>